<keyword evidence="11" id="KW-1185">Reference proteome</keyword>
<evidence type="ECO:0000313" key="11">
    <source>
        <dbReference type="Proteomes" id="UP000605568"/>
    </source>
</evidence>
<keyword evidence="2" id="KW-0723">Serine/threonine-protein kinase</keyword>
<sequence>MATIPGDVVGDGPVATVYSGLHDGVPVALKVFPKSFGKRTLAAFERERSALPAHPCVLRVDGVETLSGGRHALRMELCAQSLATLVGRAGPLPAGDVALLGQAIASGLAAAHAADVVHGGVSPHNVLFRHTGEPLVADFGVTLRHAFPRDPLHVIEFLPPEALRTSVLDERTDLYGLGAVLYFALTGNSPHPGRLGEPESERVLRVLRTPVPAISRPDVPVALSTVVGRLLAIDPAHRPVDAAAVAAQLAAMVPAAPPVAVLPAPISMPPPEPIVMPSLPVPSPVPSPPEPIVMPPLSVSSPVSSPPEPIVMPPLPAPPVDEQPPPVPVPDVPPAPVAEPGEFDDFAQQATPADPAGHEEFDDFGGTPAPPVPRSQLAGGFHGFEPPPFAPPPAAVVFDTAGTRPRRRGVRYELIAGGVLLAGLAVLVGIYLMPVGGEPASGPPPPSSAQDIPTARAVGLELADPVDRDDEVELSWTSTATLEFGVVVAGEGEQTRTLVAHRNLTFTVPVEPGRKYCFLIRATDGNQLYESAPKAIRGAVCRK</sequence>
<dbReference type="SUPFAM" id="SSF56112">
    <property type="entry name" value="Protein kinase-like (PK-like)"/>
    <property type="match status" value="1"/>
</dbReference>
<evidence type="ECO:0000256" key="2">
    <source>
        <dbReference type="ARBA" id="ARBA00022527"/>
    </source>
</evidence>
<feature type="region of interest" description="Disordered" evidence="7">
    <location>
        <begin position="303"/>
        <end position="336"/>
    </location>
</feature>
<keyword evidence="5" id="KW-0418">Kinase</keyword>
<dbReference type="Proteomes" id="UP000605568">
    <property type="component" value="Unassembled WGS sequence"/>
</dbReference>
<dbReference type="PANTHER" id="PTHR43289">
    <property type="entry name" value="MITOGEN-ACTIVATED PROTEIN KINASE KINASE KINASE 20-RELATED"/>
    <property type="match status" value="1"/>
</dbReference>
<evidence type="ECO:0000256" key="6">
    <source>
        <dbReference type="ARBA" id="ARBA00022840"/>
    </source>
</evidence>
<dbReference type="EC" id="2.7.11.1" evidence="1"/>
<keyword evidence="8" id="KW-0472">Membrane</keyword>
<organism evidence="10 11">
    <name type="scientific">Lentzea cavernae</name>
    <dbReference type="NCBI Taxonomy" id="2020703"/>
    <lineage>
        <taxon>Bacteria</taxon>
        <taxon>Bacillati</taxon>
        <taxon>Actinomycetota</taxon>
        <taxon>Actinomycetes</taxon>
        <taxon>Pseudonocardiales</taxon>
        <taxon>Pseudonocardiaceae</taxon>
        <taxon>Lentzea</taxon>
    </lineage>
</organism>
<evidence type="ECO:0000256" key="1">
    <source>
        <dbReference type="ARBA" id="ARBA00012513"/>
    </source>
</evidence>
<dbReference type="InterPro" id="IPR000719">
    <property type="entry name" value="Prot_kinase_dom"/>
</dbReference>
<feature type="transmembrane region" description="Helical" evidence="8">
    <location>
        <begin position="414"/>
        <end position="433"/>
    </location>
</feature>
<keyword evidence="3" id="KW-0808">Transferase</keyword>
<evidence type="ECO:0000313" key="10">
    <source>
        <dbReference type="EMBL" id="GHH44137.1"/>
    </source>
</evidence>
<dbReference type="PANTHER" id="PTHR43289:SF6">
    <property type="entry name" value="SERINE_THREONINE-PROTEIN KINASE NEKL-3"/>
    <property type="match status" value="1"/>
</dbReference>
<gene>
    <name evidence="10" type="ORF">GCM10017774_43180</name>
</gene>
<keyword evidence="8" id="KW-0812">Transmembrane</keyword>
<reference evidence="11" key="1">
    <citation type="journal article" date="2019" name="Int. J. Syst. Evol. Microbiol.">
        <title>The Global Catalogue of Microorganisms (GCM) 10K type strain sequencing project: providing services to taxonomists for standard genome sequencing and annotation.</title>
        <authorList>
            <consortium name="The Broad Institute Genomics Platform"/>
            <consortium name="The Broad Institute Genome Sequencing Center for Infectious Disease"/>
            <person name="Wu L."/>
            <person name="Ma J."/>
        </authorList>
    </citation>
    <scope>NUCLEOTIDE SEQUENCE [LARGE SCALE GENOMIC DNA]</scope>
    <source>
        <strain evidence="11">CGMCC 4.7367</strain>
    </source>
</reference>
<evidence type="ECO:0000256" key="4">
    <source>
        <dbReference type="ARBA" id="ARBA00022741"/>
    </source>
</evidence>
<feature type="domain" description="Protein kinase" evidence="9">
    <location>
        <begin position="3"/>
        <end position="253"/>
    </location>
</feature>
<keyword evidence="4" id="KW-0547">Nucleotide-binding</keyword>
<name>A0ABQ3MMM8_9PSEU</name>
<accession>A0ABQ3MMM8</accession>
<keyword evidence="6" id="KW-0067">ATP-binding</keyword>
<dbReference type="InterPro" id="IPR011009">
    <property type="entry name" value="Kinase-like_dom_sf"/>
</dbReference>
<dbReference type="PROSITE" id="PS50011">
    <property type="entry name" value="PROTEIN_KINASE_DOM"/>
    <property type="match status" value="1"/>
</dbReference>
<proteinExistence type="predicted"/>
<protein>
    <recommendedName>
        <fullName evidence="1">non-specific serine/threonine protein kinase</fullName>
        <ecNumber evidence="1">2.7.11.1</ecNumber>
    </recommendedName>
</protein>
<evidence type="ECO:0000256" key="7">
    <source>
        <dbReference type="SAM" id="MobiDB-lite"/>
    </source>
</evidence>
<dbReference type="EMBL" id="BNAR01000006">
    <property type="protein sequence ID" value="GHH44137.1"/>
    <property type="molecule type" value="Genomic_DNA"/>
</dbReference>
<keyword evidence="8" id="KW-1133">Transmembrane helix</keyword>
<evidence type="ECO:0000256" key="3">
    <source>
        <dbReference type="ARBA" id="ARBA00022679"/>
    </source>
</evidence>
<feature type="compositionally biased region" description="Pro residues" evidence="7">
    <location>
        <begin position="304"/>
        <end position="336"/>
    </location>
</feature>
<evidence type="ECO:0000259" key="9">
    <source>
        <dbReference type="PROSITE" id="PS50011"/>
    </source>
</evidence>
<comment type="caution">
    <text evidence="10">The sequence shown here is derived from an EMBL/GenBank/DDBJ whole genome shotgun (WGS) entry which is preliminary data.</text>
</comment>
<dbReference type="Pfam" id="PF00069">
    <property type="entry name" value="Pkinase"/>
    <property type="match status" value="1"/>
</dbReference>
<evidence type="ECO:0000256" key="5">
    <source>
        <dbReference type="ARBA" id="ARBA00022777"/>
    </source>
</evidence>
<dbReference type="Gene3D" id="1.10.510.10">
    <property type="entry name" value="Transferase(Phosphotransferase) domain 1"/>
    <property type="match status" value="1"/>
</dbReference>
<evidence type="ECO:0000256" key="8">
    <source>
        <dbReference type="SAM" id="Phobius"/>
    </source>
</evidence>